<dbReference type="InterPro" id="IPR023827">
    <property type="entry name" value="Peptidase_S8_Asp-AS"/>
</dbReference>
<keyword evidence="4 6" id="KW-0720">Serine protease</keyword>
<gene>
    <name evidence="9" type="ORF">N825_16095</name>
</gene>
<proteinExistence type="inferred from homology"/>
<feature type="active site" description="Charge relay system" evidence="5 6">
    <location>
        <position position="206"/>
    </location>
</feature>
<evidence type="ECO:0000256" key="1">
    <source>
        <dbReference type="ARBA" id="ARBA00011073"/>
    </source>
</evidence>
<dbReference type="STRING" id="1385369.N825_16095"/>
<evidence type="ECO:0000256" key="6">
    <source>
        <dbReference type="PROSITE-ProRule" id="PRU01240"/>
    </source>
</evidence>
<accession>W9H2D1</accession>
<name>W9H2D1_9PROT</name>
<dbReference type="PRINTS" id="PR00723">
    <property type="entry name" value="SUBTILISIN"/>
</dbReference>
<dbReference type="PANTHER" id="PTHR43806:SF11">
    <property type="entry name" value="CEREVISIN-RELATED"/>
    <property type="match status" value="1"/>
</dbReference>
<dbReference type="PANTHER" id="PTHR43806">
    <property type="entry name" value="PEPTIDASE S8"/>
    <property type="match status" value="1"/>
</dbReference>
<dbReference type="AlphaFoldDB" id="W9H2D1"/>
<dbReference type="SUPFAM" id="SSF52743">
    <property type="entry name" value="Subtilisin-like"/>
    <property type="match status" value="1"/>
</dbReference>
<dbReference type="Proteomes" id="UP000019486">
    <property type="component" value="Unassembled WGS sequence"/>
</dbReference>
<dbReference type="CDD" id="cd07480">
    <property type="entry name" value="Peptidases_S8_12"/>
    <property type="match status" value="1"/>
</dbReference>
<keyword evidence="10" id="KW-1185">Reference proteome</keyword>
<evidence type="ECO:0000256" key="7">
    <source>
        <dbReference type="RuleBase" id="RU003355"/>
    </source>
</evidence>
<evidence type="ECO:0000256" key="2">
    <source>
        <dbReference type="ARBA" id="ARBA00022670"/>
    </source>
</evidence>
<feature type="domain" description="Peptidase S8/S53" evidence="8">
    <location>
        <begin position="165"/>
        <end position="423"/>
    </location>
</feature>
<dbReference type="GO" id="GO:0006508">
    <property type="term" value="P:proteolysis"/>
    <property type="evidence" value="ECO:0007669"/>
    <property type="project" value="UniProtKB-KW"/>
</dbReference>
<comment type="caution">
    <text evidence="9">The sequence shown here is derived from an EMBL/GenBank/DDBJ whole genome shotgun (WGS) entry which is preliminary data.</text>
</comment>
<reference evidence="9 10" key="1">
    <citation type="submission" date="2013-08" db="EMBL/GenBank/DDBJ databases">
        <title>The genome sequence of Skermanella stibiiresistens.</title>
        <authorList>
            <person name="Zhu W."/>
            <person name="Wang G."/>
        </authorList>
    </citation>
    <scope>NUCLEOTIDE SEQUENCE [LARGE SCALE GENOMIC DNA]</scope>
    <source>
        <strain evidence="9 10">SB22</strain>
    </source>
</reference>
<keyword evidence="3 6" id="KW-0378">Hydrolase</keyword>
<dbReference type="InterPro" id="IPR036852">
    <property type="entry name" value="Peptidase_S8/S53_dom_sf"/>
</dbReference>
<dbReference type="Pfam" id="PF00082">
    <property type="entry name" value="Peptidase_S8"/>
    <property type="match status" value="1"/>
</dbReference>
<evidence type="ECO:0000256" key="4">
    <source>
        <dbReference type="ARBA" id="ARBA00022825"/>
    </source>
</evidence>
<keyword evidence="2 6" id="KW-0645">Protease</keyword>
<dbReference type="Gene3D" id="3.40.50.200">
    <property type="entry name" value="Peptidase S8/S53 domain"/>
    <property type="match status" value="1"/>
</dbReference>
<feature type="active site" description="Charge relay system" evidence="5 6">
    <location>
        <position position="377"/>
    </location>
</feature>
<dbReference type="EMBL" id="AVFL01000022">
    <property type="protein sequence ID" value="EWY37923.1"/>
    <property type="molecule type" value="Genomic_DNA"/>
</dbReference>
<dbReference type="PATRIC" id="fig|1385369.3.peg.5073"/>
<evidence type="ECO:0000259" key="8">
    <source>
        <dbReference type="Pfam" id="PF00082"/>
    </source>
</evidence>
<dbReference type="PROSITE" id="PS00136">
    <property type="entry name" value="SUBTILASE_ASP"/>
    <property type="match status" value="1"/>
</dbReference>
<feature type="active site" description="Charge relay system" evidence="5 6">
    <location>
        <position position="174"/>
    </location>
</feature>
<evidence type="ECO:0000313" key="10">
    <source>
        <dbReference type="Proteomes" id="UP000019486"/>
    </source>
</evidence>
<dbReference type="InterPro" id="IPR023828">
    <property type="entry name" value="Peptidase_S8_Ser-AS"/>
</dbReference>
<protein>
    <recommendedName>
        <fullName evidence="8">Peptidase S8/S53 domain-containing protein</fullName>
    </recommendedName>
</protein>
<dbReference type="PROSITE" id="PS51892">
    <property type="entry name" value="SUBTILASE"/>
    <property type="match status" value="1"/>
</dbReference>
<dbReference type="InterPro" id="IPR050131">
    <property type="entry name" value="Peptidase_S8_subtilisin-like"/>
</dbReference>
<sequence>MRSEESKAGGKALTNIAGMRVTSTADFAEGMIDPEKVGDADAILLQELGVAVVNTPPDQIQSLSLAAAEEGSGILAIEAERVVYALQDHAISDLPPPMLRHGPVEHSPGSLEYLLGYRDAINHLVTSIVGDTQMETSQGAALALDESQYTWGLQSTKVTASQYSGRGIRVAVLDTGMDLQHPDFLGRRIVAQSFIKGEEAQDGHGHGTHCIGTACGSRQPSTLPRYGIAHNAEIYAGKVLSNQGSGRDGGILQGIEWAIRNRCAVISMSLGAPVGTGQTFSRIFERVASRALAAGTVIIAAAGNESERPGFIAPVGHPANCPSIMAVGAVDAQGQVASFSCGGLNPDGGQVDIAAPGVDVYSSWPRPTLYRRLRGTSMATPHVAGIAALVAEADPDARGRALLQVLAQTARRLGLPSRDVGAGFVQAP</sequence>
<dbReference type="GO" id="GO:0004252">
    <property type="term" value="F:serine-type endopeptidase activity"/>
    <property type="evidence" value="ECO:0007669"/>
    <property type="project" value="UniProtKB-UniRule"/>
</dbReference>
<dbReference type="PROSITE" id="PS00138">
    <property type="entry name" value="SUBTILASE_SER"/>
    <property type="match status" value="1"/>
</dbReference>
<evidence type="ECO:0000256" key="5">
    <source>
        <dbReference type="PIRSR" id="PIRSR615500-1"/>
    </source>
</evidence>
<organism evidence="9 10">
    <name type="scientific">Skermanella stibiiresistens SB22</name>
    <dbReference type="NCBI Taxonomy" id="1385369"/>
    <lineage>
        <taxon>Bacteria</taxon>
        <taxon>Pseudomonadati</taxon>
        <taxon>Pseudomonadota</taxon>
        <taxon>Alphaproteobacteria</taxon>
        <taxon>Rhodospirillales</taxon>
        <taxon>Azospirillaceae</taxon>
        <taxon>Skermanella</taxon>
    </lineage>
</organism>
<evidence type="ECO:0000256" key="3">
    <source>
        <dbReference type="ARBA" id="ARBA00022801"/>
    </source>
</evidence>
<dbReference type="InterPro" id="IPR015500">
    <property type="entry name" value="Peptidase_S8_subtilisin-rel"/>
</dbReference>
<comment type="similarity">
    <text evidence="1 6 7">Belongs to the peptidase S8 family.</text>
</comment>
<dbReference type="InterPro" id="IPR000209">
    <property type="entry name" value="Peptidase_S8/S53_dom"/>
</dbReference>
<evidence type="ECO:0000313" key="9">
    <source>
        <dbReference type="EMBL" id="EWY37923.1"/>
    </source>
</evidence>